<dbReference type="GO" id="GO:0047689">
    <property type="term" value="F:aspartate racemase activity"/>
    <property type="evidence" value="ECO:0007669"/>
    <property type="project" value="UniProtKB-EC"/>
</dbReference>
<protein>
    <submittedName>
        <fullName evidence="4">Aspartate racemase</fullName>
        <ecNumber evidence="4">5.1.1.13</ecNumber>
    </submittedName>
</protein>
<dbReference type="InterPro" id="IPR015942">
    <property type="entry name" value="Asp/Glu/hydantoin_racemase"/>
</dbReference>
<evidence type="ECO:0000256" key="1">
    <source>
        <dbReference type="ARBA" id="ARBA00007847"/>
    </source>
</evidence>
<gene>
    <name evidence="4" type="ORF">MIM_c05960</name>
</gene>
<dbReference type="AlphaFoldDB" id="W0PB51"/>
<evidence type="ECO:0000313" key="5">
    <source>
        <dbReference type="Proteomes" id="UP000019095"/>
    </source>
</evidence>
<reference evidence="4 5" key="1">
    <citation type="journal article" date="2014" name="Microbiology">
        <title>Unravelling the complete genome sequence of Advenella mimigardefordensis strain DPN7T and novel insights in the catabolism of the xenobiotic polythioester precursor 3,3'-dithiodipropionate.</title>
        <authorList>
            <person name="Wubbeler J.H."/>
            <person name="Hiessl S."/>
            <person name="Schuldes J."/>
            <person name="Thurmer A."/>
            <person name="Daniel R."/>
            <person name="Steinbuchel A."/>
        </authorList>
    </citation>
    <scope>NUCLEOTIDE SEQUENCE [LARGE SCALE GENOMIC DNA]</scope>
    <source>
        <strain evidence="5">DSM 17166 / LMG 22922 / DPN7</strain>
    </source>
</reference>
<dbReference type="EMBL" id="CP003915">
    <property type="protein sequence ID" value="AHG62697.1"/>
    <property type="molecule type" value="Genomic_DNA"/>
</dbReference>
<dbReference type="NCBIfam" id="TIGR00035">
    <property type="entry name" value="asp_race"/>
    <property type="match status" value="1"/>
</dbReference>
<comment type="similarity">
    <text evidence="1">Belongs to the aspartate/glutamate racemases family.</text>
</comment>
<dbReference type="InterPro" id="IPR001920">
    <property type="entry name" value="Asp/Glu_race"/>
</dbReference>
<dbReference type="EC" id="5.1.1.13" evidence="4"/>
<dbReference type="KEGG" id="amim:MIM_c05960"/>
<sequence length="268" mass="28280">MSSLDSTTFSTSPAAAPAAWPVLGVLGGMGPLAGATFAARLVQLTPVTADQAHIPVLLRNDPRIPDRSSAQLAGGPSPLPAMREGMQDLQRWGAQCIAIPCNTAHLWFEQLRDSVQVPVLHIVESVIQDLRRNGIFDGPVGVMGTPATMQLGLYQDALRAAGYEPFTGNDNRIRDWSVQAIAAVKANQNELAFAPAASAVNQLTQMGARAVILGCTELPLAIPPSRRGEFDVVISDSIDALALAVLDAFSQQGQLQANPDTNTDQPAA</sequence>
<dbReference type="Pfam" id="PF01177">
    <property type="entry name" value="Asp_Glu_race"/>
    <property type="match status" value="1"/>
</dbReference>
<feature type="region of interest" description="Disordered" evidence="3">
    <location>
        <begin position="60"/>
        <end position="79"/>
    </location>
</feature>
<dbReference type="InterPro" id="IPR018187">
    <property type="entry name" value="Asp/Glu_racemase_AS_1"/>
</dbReference>
<evidence type="ECO:0000313" key="4">
    <source>
        <dbReference type="EMBL" id="AHG62697.1"/>
    </source>
</evidence>
<keyword evidence="5" id="KW-1185">Reference proteome</keyword>
<dbReference type="HOGENOM" id="CLU_055360_2_1_4"/>
<evidence type="ECO:0000256" key="2">
    <source>
        <dbReference type="ARBA" id="ARBA00023235"/>
    </source>
</evidence>
<dbReference type="Proteomes" id="UP000019095">
    <property type="component" value="Chromosome"/>
</dbReference>
<dbReference type="RefSeq" id="WP_025371300.1">
    <property type="nucleotide sequence ID" value="NZ_CP003915.1"/>
</dbReference>
<accession>W0PB51</accession>
<dbReference type="PANTHER" id="PTHR21198">
    <property type="entry name" value="GLUTAMATE RACEMASE"/>
    <property type="match status" value="1"/>
</dbReference>
<dbReference type="PANTHER" id="PTHR21198:SF7">
    <property type="entry name" value="ASPARTATE-GLUTAMATE RACEMASE FAMILY"/>
    <property type="match status" value="1"/>
</dbReference>
<dbReference type="PROSITE" id="PS00923">
    <property type="entry name" value="ASP_GLU_RACEMASE_1"/>
    <property type="match status" value="1"/>
</dbReference>
<dbReference type="SUPFAM" id="SSF53681">
    <property type="entry name" value="Aspartate/glutamate racemase"/>
    <property type="match status" value="2"/>
</dbReference>
<dbReference type="Gene3D" id="3.40.50.1860">
    <property type="match status" value="2"/>
</dbReference>
<dbReference type="STRING" id="1247726.MIM_c05960"/>
<evidence type="ECO:0000256" key="3">
    <source>
        <dbReference type="SAM" id="MobiDB-lite"/>
    </source>
</evidence>
<proteinExistence type="inferred from homology"/>
<dbReference type="PATRIC" id="fig|1247726.3.peg.647"/>
<dbReference type="InterPro" id="IPR004380">
    <property type="entry name" value="Asp_race"/>
</dbReference>
<name>W0PB51_ADVMD</name>
<dbReference type="OrthoDB" id="9803739at2"/>
<keyword evidence="2 4" id="KW-0413">Isomerase</keyword>
<dbReference type="eggNOG" id="COG1794">
    <property type="taxonomic scope" value="Bacteria"/>
</dbReference>
<organism evidence="4 5">
    <name type="scientific">Advenella mimigardefordensis (strain DSM 17166 / LMG 22922 / DPN7)</name>
    <dbReference type="NCBI Taxonomy" id="1247726"/>
    <lineage>
        <taxon>Bacteria</taxon>
        <taxon>Pseudomonadati</taxon>
        <taxon>Pseudomonadota</taxon>
        <taxon>Betaproteobacteria</taxon>
        <taxon>Burkholderiales</taxon>
        <taxon>Alcaligenaceae</taxon>
    </lineage>
</organism>